<dbReference type="RefSeq" id="WP_378477952.1">
    <property type="nucleotide sequence ID" value="NZ_JBHUIW010000011.1"/>
</dbReference>
<sequence length="274" mass="29836">MRSVGLCGLLLAALGTSSFAADMPVLRGSQGLMPSEPTYFRWQGVYLGGHVSYSAGNADFSNGSGDLVSYILRNTIEENEMGVSRWTTLPSKNGMTGAGWGGYIGYNAQWDDAVLGIEFNYTRIGQKATASDTMSRYQLLSDNYIHSVNLTTGAGIDLTDLATLRLRGGWAASWFMPYAFIGVAAGRADLTRTATVSETVYDANWNYLYRVSPMTRADNRTGAWGFGYSAGLGIDVALMANIFLRAEYEYVYFGDFQDMKVTVNTVRGGLGVKF</sequence>
<comment type="subcellular location">
    <subcellularLocation>
        <location evidence="1">Cell outer membrane</location>
    </subcellularLocation>
</comment>
<dbReference type="PANTHER" id="PTHR34001">
    <property type="entry name" value="BLL7405 PROTEIN"/>
    <property type="match status" value="1"/>
</dbReference>
<feature type="chain" id="PRO_5046833689" evidence="6">
    <location>
        <begin position="21"/>
        <end position="274"/>
    </location>
</feature>
<dbReference type="Gene3D" id="2.40.160.20">
    <property type="match status" value="1"/>
</dbReference>
<keyword evidence="3" id="KW-0472">Membrane</keyword>
<evidence type="ECO:0000256" key="6">
    <source>
        <dbReference type="SAM" id="SignalP"/>
    </source>
</evidence>
<evidence type="ECO:0000256" key="5">
    <source>
        <dbReference type="ARBA" id="ARBA00038306"/>
    </source>
</evidence>
<evidence type="ECO:0000256" key="3">
    <source>
        <dbReference type="ARBA" id="ARBA00023136"/>
    </source>
</evidence>
<dbReference type="Proteomes" id="UP001597314">
    <property type="component" value="Unassembled WGS sequence"/>
</dbReference>
<evidence type="ECO:0000259" key="7">
    <source>
        <dbReference type="Pfam" id="PF13505"/>
    </source>
</evidence>
<comment type="similarity">
    <text evidence="5">Belongs to the Omp25/RopB family.</text>
</comment>
<protein>
    <submittedName>
        <fullName evidence="8">Outer membrane protein</fullName>
    </submittedName>
</protein>
<evidence type="ECO:0000256" key="4">
    <source>
        <dbReference type="ARBA" id="ARBA00023237"/>
    </source>
</evidence>
<dbReference type="SUPFAM" id="SSF56925">
    <property type="entry name" value="OMPA-like"/>
    <property type="match status" value="1"/>
</dbReference>
<evidence type="ECO:0000256" key="2">
    <source>
        <dbReference type="ARBA" id="ARBA00022729"/>
    </source>
</evidence>
<keyword evidence="2 6" id="KW-0732">Signal</keyword>
<dbReference type="InterPro" id="IPR051692">
    <property type="entry name" value="OMP-like"/>
</dbReference>
<feature type="signal peptide" evidence="6">
    <location>
        <begin position="1"/>
        <end position="20"/>
    </location>
</feature>
<keyword evidence="9" id="KW-1185">Reference proteome</keyword>
<dbReference type="EMBL" id="JBHUIW010000011">
    <property type="protein sequence ID" value="MFD2182780.1"/>
    <property type="molecule type" value="Genomic_DNA"/>
</dbReference>
<name>A0ABW5AKP2_9BRAD</name>
<reference evidence="9" key="1">
    <citation type="journal article" date="2019" name="Int. J. Syst. Evol. Microbiol.">
        <title>The Global Catalogue of Microorganisms (GCM) 10K type strain sequencing project: providing services to taxonomists for standard genome sequencing and annotation.</title>
        <authorList>
            <consortium name="The Broad Institute Genomics Platform"/>
            <consortium name="The Broad Institute Genome Sequencing Center for Infectious Disease"/>
            <person name="Wu L."/>
            <person name="Ma J."/>
        </authorList>
    </citation>
    <scope>NUCLEOTIDE SEQUENCE [LARGE SCALE GENOMIC DNA]</scope>
    <source>
        <strain evidence="9">CGMCC 1.6774</strain>
    </source>
</reference>
<accession>A0ABW5AKP2</accession>
<feature type="domain" description="Outer membrane protein beta-barrel" evidence="7">
    <location>
        <begin position="42"/>
        <end position="274"/>
    </location>
</feature>
<organism evidence="8 9">
    <name type="scientific">Rhodoplanes azumiensis</name>
    <dbReference type="NCBI Taxonomy" id="1897628"/>
    <lineage>
        <taxon>Bacteria</taxon>
        <taxon>Pseudomonadati</taxon>
        <taxon>Pseudomonadota</taxon>
        <taxon>Alphaproteobacteria</taxon>
        <taxon>Hyphomicrobiales</taxon>
        <taxon>Nitrobacteraceae</taxon>
        <taxon>Rhodoplanes</taxon>
    </lineage>
</organism>
<dbReference type="Pfam" id="PF13505">
    <property type="entry name" value="OMP_b-brl"/>
    <property type="match status" value="1"/>
</dbReference>
<evidence type="ECO:0000313" key="9">
    <source>
        <dbReference type="Proteomes" id="UP001597314"/>
    </source>
</evidence>
<evidence type="ECO:0000313" key="8">
    <source>
        <dbReference type="EMBL" id="MFD2182780.1"/>
    </source>
</evidence>
<proteinExistence type="inferred from homology"/>
<dbReference type="PANTHER" id="PTHR34001:SF3">
    <property type="entry name" value="BLL7405 PROTEIN"/>
    <property type="match status" value="1"/>
</dbReference>
<evidence type="ECO:0000256" key="1">
    <source>
        <dbReference type="ARBA" id="ARBA00004442"/>
    </source>
</evidence>
<comment type="caution">
    <text evidence="8">The sequence shown here is derived from an EMBL/GenBank/DDBJ whole genome shotgun (WGS) entry which is preliminary data.</text>
</comment>
<dbReference type="InterPro" id="IPR011250">
    <property type="entry name" value="OMP/PagP_B-barrel"/>
</dbReference>
<dbReference type="InterPro" id="IPR027385">
    <property type="entry name" value="Beta-barrel_OMP"/>
</dbReference>
<gene>
    <name evidence="8" type="ORF">ACFSOX_11495</name>
</gene>
<keyword evidence="4" id="KW-0998">Cell outer membrane</keyword>